<protein>
    <submittedName>
        <fullName evidence="2">Transcriptional regulator</fullName>
    </submittedName>
</protein>
<dbReference type="SMART" id="SM00347">
    <property type="entry name" value="HTH_MARR"/>
    <property type="match status" value="1"/>
</dbReference>
<gene>
    <name evidence="2" type="ORF">GCM10011450_16400</name>
</gene>
<sequence length="148" mass="16939">MNLNLDDFLPYQISVLAELVSQSIAPVYQARHGLMRDDWRVLVALNQGKHMRATDISLHASLDKMQVSRAIARLEEKNLLARTVDEHDKRNLIISVTPKGRAIYQEIAPGMLARNQFLLDCLPQNEQEQLKTILQSIQQRAEQLIRQG</sequence>
<keyword evidence="3" id="KW-1185">Reference proteome</keyword>
<dbReference type="Gene3D" id="1.10.10.10">
    <property type="entry name" value="Winged helix-like DNA-binding domain superfamily/Winged helix DNA-binding domain"/>
    <property type="match status" value="1"/>
</dbReference>
<reference evidence="2" key="2">
    <citation type="submission" date="2020-09" db="EMBL/GenBank/DDBJ databases">
        <authorList>
            <person name="Sun Q."/>
            <person name="Kim S."/>
        </authorList>
    </citation>
    <scope>NUCLEOTIDE SEQUENCE</scope>
    <source>
        <strain evidence="2">KCTC 23732</strain>
    </source>
</reference>
<evidence type="ECO:0000259" key="1">
    <source>
        <dbReference type="PROSITE" id="PS50995"/>
    </source>
</evidence>
<name>A0A918JMH9_9BURK</name>
<dbReference type="InterPro" id="IPR039422">
    <property type="entry name" value="MarR/SlyA-like"/>
</dbReference>
<dbReference type="InterPro" id="IPR000835">
    <property type="entry name" value="HTH_MarR-typ"/>
</dbReference>
<dbReference type="PANTHER" id="PTHR33164:SF57">
    <property type="entry name" value="MARR-FAMILY TRANSCRIPTIONAL REGULATOR"/>
    <property type="match status" value="1"/>
</dbReference>
<feature type="domain" description="HTH marR-type" evidence="1">
    <location>
        <begin position="1"/>
        <end position="139"/>
    </location>
</feature>
<dbReference type="Proteomes" id="UP000608345">
    <property type="component" value="Unassembled WGS sequence"/>
</dbReference>
<reference evidence="2" key="1">
    <citation type="journal article" date="2014" name="Int. J. Syst. Evol. Microbiol.">
        <title>Complete genome sequence of Corynebacterium casei LMG S-19264T (=DSM 44701T), isolated from a smear-ripened cheese.</title>
        <authorList>
            <consortium name="US DOE Joint Genome Institute (JGI-PGF)"/>
            <person name="Walter F."/>
            <person name="Albersmeier A."/>
            <person name="Kalinowski J."/>
            <person name="Ruckert C."/>
        </authorList>
    </citation>
    <scope>NUCLEOTIDE SEQUENCE</scope>
    <source>
        <strain evidence="2">KCTC 23732</strain>
    </source>
</reference>
<comment type="caution">
    <text evidence="2">The sequence shown here is derived from an EMBL/GenBank/DDBJ whole genome shotgun (WGS) entry which is preliminary data.</text>
</comment>
<evidence type="ECO:0000313" key="3">
    <source>
        <dbReference type="Proteomes" id="UP000608345"/>
    </source>
</evidence>
<dbReference type="InterPro" id="IPR036388">
    <property type="entry name" value="WH-like_DNA-bd_sf"/>
</dbReference>
<dbReference type="SUPFAM" id="SSF46785">
    <property type="entry name" value="Winged helix' DNA-binding domain"/>
    <property type="match status" value="1"/>
</dbReference>
<dbReference type="EMBL" id="BMYS01000010">
    <property type="protein sequence ID" value="GGW87198.1"/>
    <property type="molecule type" value="Genomic_DNA"/>
</dbReference>
<dbReference type="InterPro" id="IPR036390">
    <property type="entry name" value="WH_DNA-bd_sf"/>
</dbReference>
<proteinExistence type="predicted"/>
<dbReference type="Pfam" id="PF12802">
    <property type="entry name" value="MarR_2"/>
    <property type="match status" value="1"/>
</dbReference>
<dbReference type="GO" id="GO:0003700">
    <property type="term" value="F:DNA-binding transcription factor activity"/>
    <property type="evidence" value="ECO:0007669"/>
    <property type="project" value="InterPro"/>
</dbReference>
<evidence type="ECO:0000313" key="2">
    <source>
        <dbReference type="EMBL" id="GGW87198.1"/>
    </source>
</evidence>
<dbReference type="PANTHER" id="PTHR33164">
    <property type="entry name" value="TRANSCRIPTIONAL REGULATOR, MARR FAMILY"/>
    <property type="match status" value="1"/>
</dbReference>
<organism evidence="2 3">
    <name type="scientific">Advenella faeciporci</name>
    <dbReference type="NCBI Taxonomy" id="797535"/>
    <lineage>
        <taxon>Bacteria</taxon>
        <taxon>Pseudomonadati</taxon>
        <taxon>Pseudomonadota</taxon>
        <taxon>Betaproteobacteria</taxon>
        <taxon>Burkholderiales</taxon>
        <taxon>Alcaligenaceae</taxon>
    </lineage>
</organism>
<dbReference type="AlphaFoldDB" id="A0A918JMH9"/>
<dbReference type="PRINTS" id="PR00598">
    <property type="entry name" value="HTHMARR"/>
</dbReference>
<dbReference type="RefSeq" id="WP_189385009.1">
    <property type="nucleotide sequence ID" value="NZ_BAABFY010000014.1"/>
</dbReference>
<accession>A0A918JMH9</accession>
<dbReference type="GO" id="GO:0006950">
    <property type="term" value="P:response to stress"/>
    <property type="evidence" value="ECO:0007669"/>
    <property type="project" value="TreeGrafter"/>
</dbReference>
<dbReference type="PROSITE" id="PS50995">
    <property type="entry name" value="HTH_MARR_2"/>
    <property type="match status" value="1"/>
</dbReference>